<name>I0YY61_COCSC</name>
<comment type="similarity">
    <text evidence="2">Belongs to the TMEM19 family.</text>
</comment>
<dbReference type="GeneID" id="17041329"/>
<keyword evidence="3 6" id="KW-0812">Transmembrane</keyword>
<feature type="transmembrane region" description="Helical" evidence="6">
    <location>
        <begin position="255"/>
        <end position="275"/>
    </location>
</feature>
<evidence type="ECO:0000256" key="2">
    <source>
        <dbReference type="ARBA" id="ARBA00009012"/>
    </source>
</evidence>
<comment type="subcellular location">
    <subcellularLocation>
        <location evidence="1">Membrane</location>
        <topology evidence="1">Multi-pass membrane protein</topology>
    </subcellularLocation>
</comment>
<dbReference type="PANTHER" id="PTHR13353">
    <property type="entry name" value="TRANSMEMBRANE PROTEIN 19"/>
    <property type="match status" value="1"/>
</dbReference>
<evidence type="ECO:0000313" key="7">
    <source>
        <dbReference type="EMBL" id="EIE23330.1"/>
    </source>
</evidence>
<dbReference type="RefSeq" id="XP_005647874.1">
    <property type="nucleotide sequence ID" value="XM_005647817.1"/>
</dbReference>
<reference evidence="7 8" key="1">
    <citation type="journal article" date="2012" name="Genome Biol.">
        <title>The genome of the polar eukaryotic microalga coccomyxa subellipsoidea reveals traits of cold adaptation.</title>
        <authorList>
            <person name="Blanc G."/>
            <person name="Agarkova I."/>
            <person name="Grimwood J."/>
            <person name="Kuo A."/>
            <person name="Brueggeman A."/>
            <person name="Dunigan D."/>
            <person name="Gurnon J."/>
            <person name="Ladunga I."/>
            <person name="Lindquist E."/>
            <person name="Lucas S."/>
            <person name="Pangilinan J."/>
            <person name="Proschold T."/>
            <person name="Salamov A."/>
            <person name="Schmutz J."/>
            <person name="Weeks D."/>
            <person name="Yamada T."/>
            <person name="Claverie J.M."/>
            <person name="Grigoriev I."/>
            <person name="Van Etten J."/>
            <person name="Lomsadze A."/>
            <person name="Borodovsky M."/>
        </authorList>
    </citation>
    <scope>NUCLEOTIDE SEQUENCE [LARGE SCALE GENOMIC DNA]</scope>
    <source>
        <strain evidence="7 8">C-169</strain>
    </source>
</reference>
<dbReference type="AlphaFoldDB" id="I0YY61"/>
<dbReference type="KEGG" id="csl:COCSUDRAFT_65869"/>
<sequence>MMVEVPRRILGPREALHSLAIVQRGNGVCHATFKIRRRALKAPREACNPPQAAVSQYLQDVLVTIGQPSPRLPAGLLVNSAVFVLGINVLLKGLTAAGVLHSWALGTAVYSAFGAGGYVLVCLYFILGSAVTKVKLAQKQKEGIAEARSGRRTIGSVWGSGLAGMLCAVAALVTGRLEPWQIGFVASFVSKLSDTVSSEIGKAYGRTTYLITTLERVPRGTEGAVSAEGTAAGAAAAVLFAGIAILVGQVGWREALIVAASATVANLFESYLGAVVQGRVDWLTNDVVNMIQICLAAALAIAGHALL</sequence>
<dbReference type="STRING" id="574566.I0YY61"/>
<evidence type="ECO:0000256" key="6">
    <source>
        <dbReference type="SAM" id="Phobius"/>
    </source>
</evidence>
<evidence type="ECO:0000256" key="5">
    <source>
        <dbReference type="ARBA" id="ARBA00023136"/>
    </source>
</evidence>
<evidence type="ECO:0000313" key="8">
    <source>
        <dbReference type="Proteomes" id="UP000007264"/>
    </source>
</evidence>
<feature type="transmembrane region" description="Helical" evidence="6">
    <location>
        <begin position="229"/>
        <end position="248"/>
    </location>
</feature>
<protein>
    <submittedName>
        <fullName evidence="7">DUF92-domain-containing protein</fullName>
    </submittedName>
</protein>
<comment type="caution">
    <text evidence="7">The sequence shown here is derived from an EMBL/GenBank/DDBJ whole genome shotgun (WGS) entry which is preliminary data.</text>
</comment>
<evidence type="ECO:0000256" key="4">
    <source>
        <dbReference type="ARBA" id="ARBA00022989"/>
    </source>
</evidence>
<dbReference type="GO" id="GO:0009706">
    <property type="term" value="C:chloroplast inner membrane"/>
    <property type="evidence" value="ECO:0007669"/>
    <property type="project" value="TreeGrafter"/>
</dbReference>
<dbReference type="eggNOG" id="ENOG502QU2J">
    <property type="taxonomic scope" value="Eukaryota"/>
</dbReference>
<dbReference type="InterPro" id="IPR002794">
    <property type="entry name" value="DUF92_TMEM19"/>
</dbReference>
<dbReference type="OrthoDB" id="30881at2759"/>
<proteinExistence type="inferred from homology"/>
<evidence type="ECO:0000256" key="1">
    <source>
        <dbReference type="ARBA" id="ARBA00004141"/>
    </source>
</evidence>
<keyword evidence="8" id="KW-1185">Reference proteome</keyword>
<feature type="transmembrane region" description="Helical" evidence="6">
    <location>
        <begin position="287"/>
        <end position="306"/>
    </location>
</feature>
<gene>
    <name evidence="7" type="ORF">COCSUDRAFT_65869</name>
</gene>
<keyword evidence="4 6" id="KW-1133">Transmembrane helix</keyword>
<dbReference type="Proteomes" id="UP000007264">
    <property type="component" value="Unassembled WGS sequence"/>
</dbReference>
<accession>I0YY61</accession>
<dbReference type="PANTHER" id="PTHR13353:SF5">
    <property type="entry name" value="TRANSMEMBRANE PROTEIN 19"/>
    <property type="match status" value="1"/>
</dbReference>
<dbReference type="EMBL" id="AGSI01000007">
    <property type="protein sequence ID" value="EIE23330.1"/>
    <property type="molecule type" value="Genomic_DNA"/>
</dbReference>
<feature type="transmembrane region" description="Helical" evidence="6">
    <location>
        <begin position="153"/>
        <end position="173"/>
    </location>
</feature>
<dbReference type="Pfam" id="PF01940">
    <property type="entry name" value="DUF92"/>
    <property type="match status" value="1"/>
</dbReference>
<keyword evidence="5 6" id="KW-0472">Membrane</keyword>
<organism evidence="7 8">
    <name type="scientific">Coccomyxa subellipsoidea (strain C-169)</name>
    <name type="common">Green microalga</name>
    <dbReference type="NCBI Taxonomy" id="574566"/>
    <lineage>
        <taxon>Eukaryota</taxon>
        <taxon>Viridiplantae</taxon>
        <taxon>Chlorophyta</taxon>
        <taxon>core chlorophytes</taxon>
        <taxon>Trebouxiophyceae</taxon>
        <taxon>Trebouxiophyceae incertae sedis</taxon>
        <taxon>Coccomyxaceae</taxon>
        <taxon>Coccomyxa</taxon>
        <taxon>Coccomyxa subellipsoidea</taxon>
    </lineage>
</organism>
<feature type="transmembrane region" description="Helical" evidence="6">
    <location>
        <begin position="109"/>
        <end position="132"/>
    </location>
</feature>
<feature type="transmembrane region" description="Helical" evidence="6">
    <location>
        <begin position="76"/>
        <end position="103"/>
    </location>
</feature>
<evidence type="ECO:0000256" key="3">
    <source>
        <dbReference type="ARBA" id="ARBA00022692"/>
    </source>
</evidence>